<gene>
    <name evidence="1" type="ORF">F9K24_18090</name>
</gene>
<comment type="caution">
    <text evidence="1">The sequence shown here is derived from an EMBL/GenBank/DDBJ whole genome shotgun (WGS) entry which is preliminary data.</text>
</comment>
<evidence type="ECO:0000313" key="2">
    <source>
        <dbReference type="Proteomes" id="UP000460298"/>
    </source>
</evidence>
<reference evidence="1 2" key="1">
    <citation type="submission" date="2019-10" db="EMBL/GenBank/DDBJ databases">
        <title>Extracellular Electron Transfer in a Candidatus Methanoperedens spp. Enrichment Culture.</title>
        <authorList>
            <person name="Berger S."/>
            <person name="Rangel Shaw D."/>
            <person name="Berben T."/>
            <person name="In 'T Zandt M."/>
            <person name="Frank J."/>
            <person name="Reimann J."/>
            <person name="Jetten M.S.M."/>
            <person name="Welte C.U."/>
        </authorList>
    </citation>
    <scope>NUCLEOTIDE SEQUENCE [LARGE SCALE GENOMIC DNA]</scope>
    <source>
        <strain evidence="1">SB12</strain>
    </source>
</reference>
<name>A0A833LZV1_9LEPT</name>
<protein>
    <submittedName>
        <fullName evidence="1">Uncharacterized protein</fullName>
    </submittedName>
</protein>
<dbReference type="AlphaFoldDB" id="A0A833LZV1"/>
<accession>A0A833LZV1</accession>
<organism evidence="1 2">
    <name type="scientific">Leptonema illini</name>
    <dbReference type="NCBI Taxonomy" id="183"/>
    <lineage>
        <taxon>Bacteria</taxon>
        <taxon>Pseudomonadati</taxon>
        <taxon>Spirochaetota</taxon>
        <taxon>Spirochaetia</taxon>
        <taxon>Leptospirales</taxon>
        <taxon>Leptospiraceae</taxon>
        <taxon>Leptonema</taxon>
    </lineage>
</organism>
<proteinExistence type="predicted"/>
<dbReference type="EMBL" id="WBUI01000024">
    <property type="protein sequence ID" value="KAB2929943.1"/>
    <property type="molecule type" value="Genomic_DNA"/>
</dbReference>
<dbReference type="Proteomes" id="UP000460298">
    <property type="component" value="Unassembled WGS sequence"/>
</dbReference>
<sequence length="135" mass="14844">MSELELQEFAQILISEVRDAAIKSADTRLNHQAFNPSASALKAAEKEVHIEDLLKRIIPDIVDETIFSLLNAIDQGLLPMSFKASNGNLIDLAAKGHGELGGWYAGSGDGAWIPKYSNERHVDEFADLKDFFEDG</sequence>
<evidence type="ECO:0000313" key="1">
    <source>
        <dbReference type="EMBL" id="KAB2929943.1"/>
    </source>
</evidence>